<dbReference type="PROSITE" id="PS50055">
    <property type="entry name" value="TYR_PHOSPHATASE_PTP"/>
    <property type="match status" value="1"/>
</dbReference>
<dbReference type="SUPFAM" id="SSF52799">
    <property type="entry name" value="(Phosphotyrosine protein) phosphatases II"/>
    <property type="match status" value="1"/>
</dbReference>
<keyword evidence="3" id="KW-1185">Reference proteome</keyword>
<dbReference type="InterPro" id="IPR000242">
    <property type="entry name" value="PTP_cat"/>
</dbReference>
<dbReference type="Pfam" id="PF00102">
    <property type="entry name" value="Y_phosphatase"/>
    <property type="match status" value="1"/>
</dbReference>
<dbReference type="InterPro" id="IPR029021">
    <property type="entry name" value="Prot-tyrosine_phosphatase-like"/>
</dbReference>
<dbReference type="PROSITE" id="PS00028">
    <property type="entry name" value="ZINC_FINGER_C2H2_1"/>
    <property type="match status" value="1"/>
</dbReference>
<evidence type="ECO:0000313" key="2">
    <source>
        <dbReference type="EnsemblMetazoa" id="G7104.1:cds"/>
    </source>
</evidence>
<dbReference type="Proteomes" id="UP000005408">
    <property type="component" value="Unassembled WGS sequence"/>
</dbReference>
<reference evidence="2" key="1">
    <citation type="submission" date="2022-08" db="UniProtKB">
        <authorList>
            <consortium name="EnsemblMetazoa"/>
        </authorList>
    </citation>
    <scope>IDENTIFICATION</scope>
    <source>
        <strain evidence="2">05x7-T-G4-1.051#20</strain>
    </source>
</reference>
<organism evidence="2 3">
    <name type="scientific">Magallana gigas</name>
    <name type="common">Pacific oyster</name>
    <name type="synonym">Crassostrea gigas</name>
    <dbReference type="NCBI Taxonomy" id="29159"/>
    <lineage>
        <taxon>Eukaryota</taxon>
        <taxon>Metazoa</taxon>
        <taxon>Spiralia</taxon>
        <taxon>Lophotrochozoa</taxon>
        <taxon>Mollusca</taxon>
        <taxon>Bivalvia</taxon>
        <taxon>Autobranchia</taxon>
        <taxon>Pteriomorphia</taxon>
        <taxon>Ostreida</taxon>
        <taxon>Ostreoidea</taxon>
        <taxon>Ostreidae</taxon>
        <taxon>Magallana</taxon>
    </lineage>
</organism>
<dbReference type="GO" id="GO:0004725">
    <property type="term" value="F:protein tyrosine phosphatase activity"/>
    <property type="evidence" value="ECO:0007669"/>
    <property type="project" value="InterPro"/>
</dbReference>
<dbReference type="Gene3D" id="3.90.190.10">
    <property type="entry name" value="Protein tyrosine phosphatase superfamily"/>
    <property type="match status" value="1"/>
</dbReference>
<dbReference type="InterPro" id="IPR013087">
    <property type="entry name" value="Znf_C2H2_type"/>
</dbReference>
<name>A0A8W8NPA9_MAGGI</name>
<dbReference type="EnsemblMetazoa" id="G7104.1">
    <property type="protein sequence ID" value="G7104.1:cds"/>
    <property type="gene ID" value="G7104"/>
</dbReference>
<sequence length="1220" mass="139238">MTYITTNNNPKDQYNLLYLALKDAFYGQNKCLESEKFLGEYQEQTCYTNCGDISQKKSLSSELEELLSLRKEYTQQDYISGRAQMSANYTESVLPVEEFMCHLYYMKDYNTYYNAVLIQSYLEKDSLISAQYPLPDNTEDFLRLIKDFDARVVVFLCPLKDIESSFNEMDITLLECPTWDERLKKGDKRVLLDVVKAVKTEKSDQKGRILVLSSADITSEGQLIAFRCGLFDTDLSSFTVCPFHRDSLGLAWQQRVKCQYPFHEGKAKPYRSFSLRMSRLVFSSLSTLVPVGSGICRKCIDLVHNLPDNHEDIKNDNDNERNISADITQRCAAYSLRPINIENGGDCIEHSDQLSSQESQHLSQTSNWSEENSLGLETLNSIVHTISNGKLSPLKYQLQKPLQDITSQSRNYIQKKASQMVHSILELVAPGQSEDLLKLMVEPVTNTKHQETENLLEILTKIYNDSTYKAVKDQTLSIMAGLTTKEDLKNRIPGLTNYHIDKVRAVTPDQIFQKVNQPPKKRQKMDQTKLEHCLSFFFSSSFHQLVSYGTRDLELDSGEIVVIPDVVRTACHSSMIEMYEKHCKDTDFSPLSRATLFRILHACSASKRRNLHGLDNITADGFAAFKSLCNILKNLELKGTIDKDMKSTLTQLLTDGQNYLKRTFKFHVSLDSACSDHCIQWACSDPKDVKFQSVCNHEHTDSCQECEKLSVVLDQMCSLNLDDDEEVDVIEARNNIQAWKAHIVRTINQDRSRVDLLDTLKTSQILLVMDWAMKFLPLLHREKQSDWFGQKGISWHVTVGITKDNNGSLKHSTWVHILESGKQDWFAVASILEHTLSTVAQQYPNMKEAFLRSDNAGCYHNGFLWSSIPSISERTGIVVKRFNFSEAQAGKSYCDAKIAHLRKKMRLYVADGNDIKFPADMKMAIDTSGGVAGCQVAVVDVDYTHQLLFGHKWRDVRFITDFEIDSSLMTTHRAFDIGQGNVIDATLMVSLPQSSTDLRILSNFMTPEKQEGHIQTPSTVKEPVQCFPCSEEGCLQSFCTFEEYEDHMYFERHTFEFHQNSNMSTFDKVKLRWAEKCNLHESEEQIIMPTALSDSGGKGSSIRGWALKKEKKQVRFKQHVRDYLNEVFKTGAEVGRKANPAEVALNMRALTNDRGERIFAAQDCLKPSQIISYFSRLTSQSKDSSKQGSREIAEEEDDEYLEHVIREIEIQEIKDTVNAL</sequence>
<accession>A0A8W8NPA9</accession>
<evidence type="ECO:0000259" key="1">
    <source>
        <dbReference type="PROSITE" id="PS50055"/>
    </source>
</evidence>
<dbReference type="AlphaFoldDB" id="A0A8W8NPA9"/>
<evidence type="ECO:0000313" key="3">
    <source>
        <dbReference type="Proteomes" id="UP000005408"/>
    </source>
</evidence>
<protein>
    <recommendedName>
        <fullName evidence="1">Tyrosine-protein phosphatase domain-containing protein</fullName>
    </recommendedName>
</protein>
<dbReference type="PANTHER" id="PTHR33845">
    <property type="entry name" value="C2H2-TYPE DOMAIN-CONTAINING PROTEIN"/>
    <property type="match status" value="1"/>
</dbReference>
<dbReference type="PANTHER" id="PTHR33845:SF1">
    <property type="entry name" value="C2H2-TYPE DOMAIN-CONTAINING PROTEIN"/>
    <property type="match status" value="1"/>
</dbReference>
<proteinExistence type="predicted"/>
<feature type="domain" description="Tyrosine-protein phosphatase" evidence="1">
    <location>
        <begin position="59"/>
        <end position="297"/>
    </location>
</feature>